<feature type="domain" description="HTH araC/xylS-type" evidence="5">
    <location>
        <begin position="231"/>
        <end position="329"/>
    </location>
</feature>
<protein>
    <submittedName>
        <fullName evidence="6">AraC family transcriptional regulator</fullName>
    </submittedName>
</protein>
<evidence type="ECO:0000259" key="5">
    <source>
        <dbReference type="PROSITE" id="PS01124"/>
    </source>
</evidence>
<dbReference type="InterPro" id="IPR018060">
    <property type="entry name" value="HTH_AraC"/>
</dbReference>
<evidence type="ECO:0000256" key="3">
    <source>
        <dbReference type="ARBA" id="ARBA00023163"/>
    </source>
</evidence>
<keyword evidence="7" id="KW-1185">Reference proteome</keyword>
<evidence type="ECO:0000313" key="6">
    <source>
        <dbReference type="EMBL" id="GGX89798.1"/>
    </source>
</evidence>
<comment type="caution">
    <text evidence="6">The sequence shown here is derived from an EMBL/GenBank/DDBJ whole genome shotgun (WGS) entry which is preliminary data.</text>
</comment>
<keyword evidence="1" id="KW-0805">Transcription regulation</keyword>
<evidence type="ECO:0000256" key="4">
    <source>
        <dbReference type="SAM" id="MobiDB-lite"/>
    </source>
</evidence>
<dbReference type="SUPFAM" id="SSF46689">
    <property type="entry name" value="Homeodomain-like"/>
    <property type="match status" value="2"/>
</dbReference>
<accession>A0ABQ2YPN0</accession>
<feature type="region of interest" description="Disordered" evidence="4">
    <location>
        <begin position="341"/>
        <end position="360"/>
    </location>
</feature>
<reference evidence="7" key="1">
    <citation type="journal article" date="2019" name="Int. J. Syst. Evol. Microbiol.">
        <title>The Global Catalogue of Microorganisms (GCM) 10K type strain sequencing project: providing services to taxonomists for standard genome sequencing and annotation.</title>
        <authorList>
            <consortium name="The Broad Institute Genomics Platform"/>
            <consortium name="The Broad Institute Genome Sequencing Center for Infectious Disease"/>
            <person name="Wu L."/>
            <person name="Ma J."/>
        </authorList>
    </citation>
    <scope>NUCLEOTIDE SEQUENCE [LARGE SCALE GENOMIC DNA]</scope>
    <source>
        <strain evidence="7">KCTC 22228</strain>
    </source>
</reference>
<keyword evidence="2" id="KW-0238">DNA-binding</keyword>
<dbReference type="InterPro" id="IPR009057">
    <property type="entry name" value="Homeodomain-like_sf"/>
</dbReference>
<keyword evidence="3" id="KW-0804">Transcription</keyword>
<evidence type="ECO:0000313" key="7">
    <source>
        <dbReference type="Proteomes" id="UP000653056"/>
    </source>
</evidence>
<dbReference type="InterPro" id="IPR032783">
    <property type="entry name" value="AraC_lig"/>
</dbReference>
<dbReference type="PANTHER" id="PTHR46796">
    <property type="entry name" value="HTH-TYPE TRANSCRIPTIONAL ACTIVATOR RHAS-RELATED"/>
    <property type="match status" value="1"/>
</dbReference>
<dbReference type="Proteomes" id="UP000653056">
    <property type="component" value="Unassembled WGS sequence"/>
</dbReference>
<evidence type="ECO:0000256" key="1">
    <source>
        <dbReference type="ARBA" id="ARBA00023015"/>
    </source>
</evidence>
<dbReference type="Pfam" id="PF12852">
    <property type="entry name" value="Cupin_6"/>
    <property type="match status" value="1"/>
</dbReference>
<dbReference type="Pfam" id="PF12833">
    <property type="entry name" value="HTH_18"/>
    <property type="match status" value="1"/>
</dbReference>
<dbReference type="SMART" id="SM00342">
    <property type="entry name" value="HTH_ARAC"/>
    <property type="match status" value="1"/>
</dbReference>
<dbReference type="RefSeq" id="WP_189468051.1">
    <property type="nucleotide sequence ID" value="NZ_BMXS01000006.1"/>
</dbReference>
<gene>
    <name evidence="6" type="ORF">GCM10007160_16490</name>
</gene>
<sequence>MSQDALSQVLRSIRLQGAVFYHVEGNAPWVSEAPSAATIAERLMPGVEHVMAYHVLTHGECWASVVGESAVALREGDVVIFPRGDPHVMSSEPGMRGTVDLAPYELPRPEQLPLFASRQGDSLSMSRLDGERPSATLVCGFFGCDAHPFNPLLASLPQLLHVRARTDEDDDWIRHFIRFALAESTHKRPGGEALLERLSETMFVALMRRYLDEMPEGQSNWLAGLHDRYVGRALALLHQRPGDAWTIDKLAGRIGLSRSALHERFARFTGHAPMHYLTKWRMQVAAGLLRQSSAPVASIALEVGYVSEAAFSRAFRRETNLPPGAWRREQTRLIEHMTKSDVSGVSGGVSDGSQLSTVPF</sequence>
<evidence type="ECO:0000256" key="2">
    <source>
        <dbReference type="ARBA" id="ARBA00023125"/>
    </source>
</evidence>
<dbReference type="PANTHER" id="PTHR46796:SF7">
    <property type="entry name" value="ARAC FAMILY TRANSCRIPTIONAL REGULATOR"/>
    <property type="match status" value="1"/>
</dbReference>
<name>A0ABQ2YPN0_9GAMM</name>
<proteinExistence type="predicted"/>
<dbReference type="InterPro" id="IPR050204">
    <property type="entry name" value="AraC_XylS_family_regulators"/>
</dbReference>
<dbReference type="Gene3D" id="1.10.10.60">
    <property type="entry name" value="Homeodomain-like"/>
    <property type="match status" value="2"/>
</dbReference>
<dbReference type="EMBL" id="BMXS01000006">
    <property type="protein sequence ID" value="GGX89798.1"/>
    <property type="molecule type" value="Genomic_DNA"/>
</dbReference>
<dbReference type="PROSITE" id="PS00041">
    <property type="entry name" value="HTH_ARAC_FAMILY_1"/>
    <property type="match status" value="1"/>
</dbReference>
<dbReference type="InterPro" id="IPR018062">
    <property type="entry name" value="HTH_AraC-typ_CS"/>
</dbReference>
<dbReference type="PROSITE" id="PS01124">
    <property type="entry name" value="HTH_ARAC_FAMILY_2"/>
    <property type="match status" value="1"/>
</dbReference>
<organism evidence="6 7">
    <name type="scientific">Litchfieldella qijiaojingensis</name>
    <dbReference type="NCBI Taxonomy" id="980347"/>
    <lineage>
        <taxon>Bacteria</taxon>
        <taxon>Pseudomonadati</taxon>
        <taxon>Pseudomonadota</taxon>
        <taxon>Gammaproteobacteria</taxon>
        <taxon>Oceanospirillales</taxon>
        <taxon>Halomonadaceae</taxon>
        <taxon>Litchfieldella</taxon>
    </lineage>
</organism>